<dbReference type="Pfam" id="PF01042">
    <property type="entry name" value="Ribonuc_L-PSP"/>
    <property type="match status" value="1"/>
</dbReference>
<dbReference type="FunFam" id="3.30.1330.40:FF:000001">
    <property type="entry name" value="L-PSP family endoribonuclease"/>
    <property type="match status" value="1"/>
</dbReference>
<evidence type="ECO:0000313" key="3">
    <source>
        <dbReference type="Proteomes" id="UP000662618"/>
    </source>
</evidence>
<dbReference type="EC" id="3.5.99.10" evidence="2"/>
<evidence type="ECO:0000313" key="2">
    <source>
        <dbReference type="EMBL" id="CAD7803693.1"/>
    </source>
</evidence>
<dbReference type="NCBIfam" id="TIGR00004">
    <property type="entry name" value="Rid family detoxifying hydrolase"/>
    <property type="match status" value="1"/>
</dbReference>
<dbReference type="InterPro" id="IPR035959">
    <property type="entry name" value="RutC-like_sf"/>
</dbReference>
<dbReference type="EMBL" id="CAJIMS010000001">
    <property type="protein sequence ID" value="CAD7803693.1"/>
    <property type="molecule type" value="Genomic_DNA"/>
</dbReference>
<name>A0A9N8QQB7_9FLAO</name>
<reference evidence="2" key="1">
    <citation type="submission" date="2020-12" db="EMBL/GenBank/DDBJ databases">
        <authorList>
            <person name="Rodrigo-Torres L."/>
            <person name="Arahal R. D."/>
            <person name="Lucena T."/>
        </authorList>
    </citation>
    <scope>NUCLEOTIDE SEQUENCE</scope>
    <source>
        <strain evidence="2">CECT 9390</strain>
    </source>
</reference>
<dbReference type="PANTHER" id="PTHR11803">
    <property type="entry name" value="2-IMINOBUTANOATE/2-IMINOPROPANOATE DEAMINASE RIDA"/>
    <property type="match status" value="1"/>
</dbReference>
<comment type="caution">
    <text evidence="2">The sequence shown here is derived from an EMBL/GenBank/DDBJ whole genome shotgun (WGS) entry which is preliminary data.</text>
</comment>
<evidence type="ECO:0000256" key="1">
    <source>
        <dbReference type="ARBA" id="ARBA00010552"/>
    </source>
</evidence>
<dbReference type="Proteomes" id="UP000662618">
    <property type="component" value="Unassembled WGS sequence"/>
</dbReference>
<keyword evidence="2" id="KW-0378">Hydrolase</keyword>
<accession>A0A9N8QQB7</accession>
<keyword evidence="3" id="KW-1185">Reference proteome</keyword>
<dbReference type="InterPro" id="IPR006056">
    <property type="entry name" value="RidA"/>
</dbReference>
<organism evidence="2 3">
    <name type="scientific">Chryseobacterium aquaeductus</name>
    <dbReference type="NCBI Taxonomy" id="2675056"/>
    <lineage>
        <taxon>Bacteria</taxon>
        <taxon>Pseudomonadati</taxon>
        <taxon>Bacteroidota</taxon>
        <taxon>Flavobacteriia</taxon>
        <taxon>Flavobacteriales</taxon>
        <taxon>Weeksellaceae</taxon>
        <taxon>Chryseobacterium group</taxon>
        <taxon>Chryseobacterium</taxon>
    </lineage>
</organism>
<dbReference type="GO" id="GO:0005829">
    <property type="term" value="C:cytosol"/>
    <property type="evidence" value="ECO:0007669"/>
    <property type="project" value="TreeGrafter"/>
</dbReference>
<gene>
    <name evidence="2" type="primary">yabJ</name>
    <name evidence="2" type="ORF">CHRY9390_01114</name>
</gene>
<dbReference type="PANTHER" id="PTHR11803:SF58">
    <property type="entry name" value="PROTEIN HMF1-RELATED"/>
    <property type="match status" value="1"/>
</dbReference>
<comment type="similarity">
    <text evidence="1">Belongs to the RutC family.</text>
</comment>
<proteinExistence type="inferred from homology"/>
<dbReference type="CDD" id="cd00448">
    <property type="entry name" value="YjgF_YER057c_UK114_family"/>
    <property type="match status" value="1"/>
</dbReference>
<dbReference type="Gene3D" id="3.30.1330.40">
    <property type="entry name" value="RutC-like"/>
    <property type="match status" value="1"/>
</dbReference>
<sequence>MHNKKLIYSHMKKIISTTNAPAAIGPYSQANFANGVLYISGQIPVDPATGKLVEGIEKETHQVMKNLEAILTEAGMTFKNVVKASIFLKSMDDFAVMNDIYASYLDAESYPARETVQVSCLPKNVDIEISMIAHQD</sequence>
<protein>
    <submittedName>
        <fullName evidence="2">2-iminobutanoate/2-iminopropanoate deaminase</fullName>
        <ecNumber evidence="2">3.5.99.10</ecNumber>
    </submittedName>
</protein>
<dbReference type="SUPFAM" id="SSF55298">
    <property type="entry name" value="YjgF-like"/>
    <property type="match status" value="1"/>
</dbReference>
<dbReference type="InterPro" id="IPR006175">
    <property type="entry name" value="YjgF/YER057c/UK114"/>
</dbReference>
<dbReference type="GO" id="GO:0120241">
    <property type="term" value="F:2-iminobutanoate/2-iminopropanoate deaminase"/>
    <property type="evidence" value="ECO:0007669"/>
    <property type="project" value="UniProtKB-EC"/>
</dbReference>
<dbReference type="AlphaFoldDB" id="A0A9N8QQB7"/>